<dbReference type="Pfam" id="PF07452">
    <property type="entry name" value="CHRD"/>
    <property type="match status" value="1"/>
</dbReference>
<protein>
    <submittedName>
        <fullName evidence="4">CHRD domain-containing protein</fullName>
    </submittedName>
</protein>
<dbReference type="Proteomes" id="UP000285120">
    <property type="component" value="Unassembled WGS sequence"/>
</dbReference>
<evidence type="ECO:0000313" key="5">
    <source>
        <dbReference type="Proteomes" id="UP000285120"/>
    </source>
</evidence>
<keyword evidence="2" id="KW-0732">Signal</keyword>
<keyword evidence="5" id="KW-1185">Reference proteome</keyword>
<organism evidence="4 5">
    <name type="scientific">Sinobaca qinghaiensis</name>
    <dbReference type="NCBI Taxonomy" id="342944"/>
    <lineage>
        <taxon>Bacteria</taxon>
        <taxon>Bacillati</taxon>
        <taxon>Bacillota</taxon>
        <taxon>Bacilli</taxon>
        <taxon>Bacillales</taxon>
        <taxon>Sporolactobacillaceae</taxon>
        <taxon>Sinobaca</taxon>
    </lineage>
</organism>
<evidence type="ECO:0000259" key="3">
    <source>
        <dbReference type="PROSITE" id="PS50933"/>
    </source>
</evidence>
<feature type="transmembrane region" description="Helical" evidence="1">
    <location>
        <begin position="181"/>
        <end position="201"/>
    </location>
</feature>
<dbReference type="AlphaFoldDB" id="A0A419UX53"/>
<keyword evidence="1" id="KW-1133">Transmembrane helix</keyword>
<proteinExistence type="predicted"/>
<dbReference type="EMBL" id="RAPK01000011">
    <property type="protein sequence ID" value="RKD69709.1"/>
    <property type="molecule type" value="Genomic_DNA"/>
</dbReference>
<feature type="domain" description="CHRD" evidence="3">
    <location>
        <begin position="27"/>
        <end position="159"/>
    </location>
</feature>
<dbReference type="InterPro" id="IPR010895">
    <property type="entry name" value="CHRD"/>
</dbReference>
<evidence type="ECO:0000256" key="2">
    <source>
        <dbReference type="SAM" id="SignalP"/>
    </source>
</evidence>
<evidence type="ECO:0000256" key="1">
    <source>
        <dbReference type="SAM" id="Phobius"/>
    </source>
</evidence>
<sequence>MKKRVVLPLTSIFAFTAFAGTAAADHEGREFMVELTPDEETMNVESDAMGQVHFEVSEDGDSLMYSIHAEHLDDAVAGHLHSGAEGEDGPVELFLFENDEPMNYDGEVASGMLTEDDLVGDMTWEEVSMGLVAGEIYANLHTEEYPDGELRGQLDQDAQDAAMMPEEMPQTGMGGTGNGDWMTAFWASITALAGGTAALFIRRKNQA</sequence>
<dbReference type="SMART" id="SM00754">
    <property type="entry name" value="CHRD"/>
    <property type="match status" value="1"/>
</dbReference>
<accession>A0A419UX53</accession>
<gene>
    <name evidence="4" type="ORF">ATL39_3136</name>
</gene>
<feature type="chain" id="PRO_5038619786" evidence="2">
    <location>
        <begin position="20"/>
        <end position="207"/>
    </location>
</feature>
<evidence type="ECO:0000313" key="4">
    <source>
        <dbReference type="EMBL" id="RKD69709.1"/>
    </source>
</evidence>
<keyword evidence="1" id="KW-0472">Membrane</keyword>
<dbReference type="PROSITE" id="PS50933">
    <property type="entry name" value="CHRD"/>
    <property type="match status" value="1"/>
</dbReference>
<dbReference type="OrthoDB" id="571052at2"/>
<comment type="caution">
    <text evidence="4">The sequence shown here is derived from an EMBL/GenBank/DDBJ whole genome shotgun (WGS) entry which is preliminary data.</text>
</comment>
<keyword evidence="1" id="KW-0812">Transmembrane</keyword>
<name>A0A419UX53_9BACL</name>
<feature type="signal peptide" evidence="2">
    <location>
        <begin position="1"/>
        <end position="19"/>
    </location>
</feature>
<reference evidence="4 5" key="1">
    <citation type="submission" date="2018-09" db="EMBL/GenBank/DDBJ databases">
        <title>Genomic Encyclopedia of Archaeal and Bacterial Type Strains, Phase II (KMG-II): from individual species to whole genera.</title>
        <authorList>
            <person name="Goeker M."/>
        </authorList>
    </citation>
    <scope>NUCLEOTIDE SEQUENCE [LARGE SCALE GENOMIC DNA]</scope>
    <source>
        <strain evidence="4 5">DSM 17008</strain>
    </source>
</reference>
<dbReference type="RefSeq" id="WP_120194268.1">
    <property type="nucleotide sequence ID" value="NZ_RAPK01000011.1"/>
</dbReference>